<evidence type="ECO:0000259" key="6">
    <source>
        <dbReference type="Pfam" id="PF00082"/>
    </source>
</evidence>
<dbReference type="CDD" id="cd00306">
    <property type="entry name" value="Peptidases_S8_S53"/>
    <property type="match status" value="1"/>
</dbReference>
<dbReference type="GO" id="GO:0004252">
    <property type="term" value="F:serine-type endopeptidase activity"/>
    <property type="evidence" value="ECO:0007669"/>
    <property type="project" value="UniProtKB-UniRule"/>
</dbReference>
<feature type="active site" description="Charge relay system" evidence="5">
    <location>
        <position position="160"/>
    </location>
</feature>
<evidence type="ECO:0000313" key="7">
    <source>
        <dbReference type="EMBL" id="SEB44802.1"/>
    </source>
</evidence>
<dbReference type="Proteomes" id="UP000199622">
    <property type="component" value="Unassembled WGS sequence"/>
</dbReference>
<gene>
    <name evidence="7" type="ORF">SAMN04489727_1832</name>
</gene>
<evidence type="ECO:0000256" key="2">
    <source>
        <dbReference type="ARBA" id="ARBA00022670"/>
    </source>
</evidence>
<dbReference type="InterPro" id="IPR015500">
    <property type="entry name" value="Peptidase_S8_subtilisin-rel"/>
</dbReference>
<keyword evidence="2 5" id="KW-0645">Protease</keyword>
<dbReference type="GO" id="GO:0006508">
    <property type="term" value="P:proteolysis"/>
    <property type="evidence" value="ECO:0007669"/>
    <property type="project" value="UniProtKB-KW"/>
</dbReference>
<dbReference type="PANTHER" id="PTHR43806">
    <property type="entry name" value="PEPTIDASE S8"/>
    <property type="match status" value="1"/>
</dbReference>
<dbReference type="PANTHER" id="PTHR43806:SF11">
    <property type="entry name" value="CEREVISIN-RELATED"/>
    <property type="match status" value="1"/>
</dbReference>
<evidence type="ECO:0000256" key="3">
    <source>
        <dbReference type="ARBA" id="ARBA00022801"/>
    </source>
</evidence>
<accession>A0A1H4JGT0</accession>
<dbReference type="PROSITE" id="PS51892">
    <property type="entry name" value="SUBTILASE"/>
    <property type="match status" value="1"/>
</dbReference>
<dbReference type="Pfam" id="PF00082">
    <property type="entry name" value="Peptidase_S8"/>
    <property type="match status" value="1"/>
</dbReference>
<evidence type="ECO:0000256" key="1">
    <source>
        <dbReference type="ARBA" id="ARBA00011073"/>
    </source>
</evidence>
<evidence type="ECO:0000313" key="8">
    <source>
        <dbReference type="Proteomes" id="UP000199622"/>
    </source>
</evidence>
<dbReference type="InterPro" id="IPR036852">
    <property type="entry name" value="Peptidase_S8/S53_dom_sf"/>
</dbReference>
<feature type="active site" description="Charge relay system" evidence="5">
    <location>
        <position position="358"/>
    </location>
</feature>
<dbReference type="Gene3D" id="3.40.50.200">
    <property type="entry name" value="Peptidase S8/S53 domain"/>
    <property type="match status" value="1"/>
</dbReference>
<keyword evidence="3 5" id="KW-0378">Hydrolase</keyword>
<name>A0A1H4JGT0_9PSEU</name>
<organism evidence="7 8">
    <name type="scientific">Amycolatopsis tolypomycina</name>
    <dbReference type="NCBI Taxonomy" id="208445"/>
    <lineage>
        <taxon>Bacteria</taxon>
        <taxon>Bacillati</taxon>
        <taxon>Actinomycetota</taxon>
        <taxon>Actinomycetes</taxon>
        <taxon>Pseudonocardiales</taxon>
        <taxon>Pseudonocardiaceae</taxon>
        <taxon>Amycolatopsis</taxon>
    </lineage>
</organism>
<dbReference type="SUPFAM" id="SSF52743">
    <property type="entry name" value="Subtilisin-like"/>
    <property type="match status" value="1"/>
</dbReference>
<keyword evidence="8" id="KW-1185">Reference proteome</keyword>
<evidence type="ECO:0000256" key="4">
    <source>
        <dbReference type="ARBA" id="ARBA00022825"/>
    </source>
</evidence>
<sequence length="403" mass="42278">MSGELIIDAQHWQMVADFMGKHLHLPGAHLIELDERLGLALVGVPGVADCAAGISAAQPKVVEALTESAAGDPIDLLDPIDIVLGELRAQLARAFGGWSPDMDKNRQVANVVTWPGTKGAANEPKVPNGPATWQQVLLEALPGGVADPAAGRDVKIGILDTQMFAHPNLAGAYLSAEQGLLQAGTTLSAGNGHATFVAGLVHAHAPAAILITDFFLNQNESSALTWDVAKKLVSFVGRGFDMVNFSFGSRTGDGKAPFAMRRAIEKLSADTLVIAAAGNHGETDHAKAPMWPAALPGVIAVGATDGKGHRASFSPDLPWVRCAAPAINVLSTYLSGEVIQYSEEHVKFPGFARWSGTSFAAAKVTGMVAARTVPGVVSAKDAFNLLLAETDPVVKPYEWRQNP</sequence>
<feature type="domain" description="Peptidase S8/S53" evidence="6">
    <location>
        <begin position="151"/>
        <end position="369"/>
    </location>
</feature>
<dbReference type="AlphaFoldDB" id="A0A1H4JGT0"/>
<dbReference type="InterPro" id="IPR050131">
    <property type="entry name" value="Peptidase_S8_subtilisin-like"/>
</dbReference>
<dbReference type="EMBL" id="FNSO01000003">
    <property type="protein sequence ID" value="SEB44802.1"/>
    <property type="molecule type" value="Genomic_DNA"/>
</dbReference>
<dbReference type="PRINTS" id="PR00723">
    <property type="entry name" value="SUBTILISIN"/>
</dbReference>
<protein>
    <submittedName>
        <fullName evidence="7">Subtilase family protein</fullName>
    </submittedName>
</protein>
<proteinExistence type="inferred from homology"/>
<reference evidence="8" key="1">
    <citation type="submission" date="2016-10" db="EMBL/GenBank/DDBJ databases">
        <authorList>
            <person name="Varghese N."/>
            <person name="Submissions S."/>
        </authorList>
    </citation>
    <scope>NUCLEOTIDE SEQUENCE [LARGE SCALE GENOMIC DNA]</scope>
    <source>
        <strain evidence="8">DSM 44544</strain>
    </source>
</reference>
<evidence type="ECO:0000256" key="5">
    <source>
        <dbReference type="PROSITE-ProRule" id="PRU01240"/>
    </source>
</evidence>
<dbReference type="STRING" id="208445.SAMN04489727_1832"/>
<comment type="similarity">
    <text evidence="1 5">Belongs to the peptidase S8 family.</text>
</comment>
<keyword evidence="4 5" id="KW-0720">Serine protease</keyword>
<dbReference type="InterPro" id="IPR000209">
    <property type="entry name" value="Peptidase_S8/S53_dom"/>
</dbReference>
<feature type="active site" description="Charge relay system" evidence="5">
    <location>
        <position position="193"/>
    </location>
</feature>